<dbReference type="HOGENOM" id="CLU_002404_0_1_0"/>
<proteinExistence type="predicted"/>
<dbReference type="OrthoDB" id="434769at2"/>
<dbReference type="KEGG" id="gba:J421_5795"/>
<keyword evidence="4" id="KW-1185">Reference proteome</keyword>
<sequence>MPSLPPMQAVALLAALAVTALPVTASPCRAQTPVDSATALVNRGMQQFAQTRYDSAAASFHAALAILRARHDSASVALTLNKLGLTFDDAGQPDSALAYYHAGLRIARALRDPARQAFLLSNIGVVHYEIGHSDSALAYYRASLPLARAAGDRQGEAATLGGIGLLFARTGRSDSALSYLRAALPIQRAISDRHGEASTLGSIGLLYAAIGRPDSALAYHRAALPIARALGDRRGESTALANIGSALADVGLPDSALVYYRAALPLERAARDRDGEANTLNNIGTLHERVGHPDSALAYYRAALPLLRAVGDRRVEASALGNIGVEYAGLGQADSALAYFRASLPLRRAVGDRHGEAATLQNIGAVFGQMGQPDSAVAYDLAALSLQRAIDDRPGMATTVQDVGTILQRTNHPDSALTYYRVALALRRAIGDRNGEAATLQCIGDAHRKLGRLDSALAYYGVALSLARATRDPRVEARTLVGLALVHSVRHQLDSALADHRAALRLYRASGDRDDEANTLGNIGAVLSEMGRVDSALAVVDTALVLFTKSRLHAGNDASAVAYAEQARGTAALWVRLWLERTSSGGAAGTAALAAAERGRAQGLRDLLARSRAARGATPTDALWARDTVAGADLAREAALELAPLARSGSTVLYYFYSRDTLTTWLVPPAGVPRLTRHAVTGDSLGRLILTLRAALGADAARTRMARGAPLEQEHSATDVRGVEDEASPEAPARFRAATAALGALLLPDAFARMVPAGGDLVIVPFDALGYVPFAALPAPGDTVPLGIRYAVRYAPSLRALAAAEARPANAAARALVVGDPVMPTVAGVDGRRAALRDLPAARVEGDAVARQFGVAALTGGVATETAVRQALPSARLVHLATHGLAYGSAARVRDSYVALAPDGTNDGLLTIGELLDDVPSLSADLVVLSACQTGLGDLEQAEGTVGFQRALLAKGARSVLVSLWSVDDRATALLMQRFYAHWLGSDGTPARSKAEALRLAQRDVRLTPGFASPRYWAAFQLVGAR</sequence>
<keyword evidence="3" id="KW-0614">Plasmid</keyword>
<dbReference type="Pfam" id="PF13424">
    <property type="entry name" value="TPR_12"/>
    <property type="match status" value="5"/>
</dbReference>
<dbReference type="InterPro" id="IPR024983">
    <property type="entry name" value="CHAT_dom"/>
</dbReference>
<dbReference type="InterPro" id="IPR011990">
    <property type="entry name" value="TPR-like_helical_dom_sf"/>
</dbReference>
<evidence type="ECO:0000256" key="1">
    <source>
        <dbReference type="SAM" id="SignalP"/>
    </source>
</evidence>
<dbReference type="AlphaFoldDB" id="W0RSP3"/>
<protein>
    <submittedName>
        <fullName evidence="3">CHAT domain protein</fullName>
    </submittedName>
</protein>
<dbReference type="Proteomes" id="UP000019151">
    <property type="component" value="Plasmid 2"/>
</dbReference>
<name>W0RSP3_9BACT</name>
<dbReference type="InParanoid" id="W0RSP3"/>
<feature type="chain" id="PRO_5004794782" evidence="1">
    <location>
        <begin position="26"/>
        <end position="1026"/>
    </location>
</feature>
<feature type="domain" description="CHAT" evidence="2">
    <location>
        <begin position="756"/>
        <end position="1025"/>
    </location>
</feature>
<gene>
    <name evidence="3" type="ORF">J421_5795</name>
</gene>
<dbReference type="SMART" id="SM00028">
    <property type="entry name" value="TPR"/>
    <property type="match status" value="13"/>
</dbReference>
<dbReference type="EMBL" id="CP007130">
    <property type="protein sequence ID" value="AHG93330.1"/>
    <property type="molecule type" value="Genomic_DNA"/>
</dbReference>
<dbReference type="eggNOG" id="COG0457">
    <property type="taxonomic scope" value="Bacteria"/>
</dbReference>
<keyword evidence="1" id="KW-0732">Signal</keyword>
<dbReference type="SUPFAM" id="SSF48452">
    <property type="entry name" value="TPR-like"/>
    <property type="match status" value="3"/>
</dbReference>
<dbReference type="RefSeq" id="WP_158508972.1">
    <property type="nucleotide sequence ID" value="NZ_CP007130.1"/>
</dbReference>
<reference evidence="3 4" key="1">
    <citation type="journal article" date="2014" name="Genome Announc.">
        <title>Genome Sequence and Methylome of Soil Bacterium Gemmatirosa kalamazoonensis KBS708T, a Member of the Rarely Cultivated Gemmatimonadetes Phylum.</title>
        <authorList>
            <person name="Debruyn J.M."/>
            <person name="Radosevich M."/>
            <person name="Wommack K.E."/>
            <person name="Polson S.W."/>
            <person name="Hauser L.J."/>
            <person name="Fawaz M.N."/>
            <person name="Korlach J."/>
            <person name="Tsai Y.C."/>
        </authorList>
    </citation>
    <scope>NUCLEOTIDE SEQUENCE [LARGE SCALE GENOMIC DNA]</scope>
    <source>
        <strain evidence="3 4">KBS708</strain>
        <plasmid evidence="4">Plasmid 2</plasmid>
    </source>
</reference>
<dbReference type="eggNOG" id="COG4995">
    <property type="taxonomic scope" value="Bacteria"/>
</dbReference>
<geneLocation type="plasmid" evidence="3 4">
    <name>2</name>
</geneLocation>
<dbReference type="Pfam" id="PF13374">
    <property type="entry name" value="TPR_10"/>
    <property type="match status" value="1"/>
</dbReference>
<dbReference type="PANTHER" id="PTHR10098:SF108">
    <property type="entry name" value="TETRATRICOPEPTIDE REPEAT PROTEIN 28"/>
    <property type="match status" value="1"/>
</dbReference>
<organism evidence="3 4">
    <name type="scientific">Gemmatirosa kalamazoonensis</name>
    <dbReference type="NCBI Taxonomy" id="861299"/>
    <lineage>
        <taxon>Bacteria</taxon>
        <taxon>Pseudomonadati</taxon>
        <taxon>Gemmatimonadota</taxon>
        <taxon>Gemmatimonadia</taxon>
        <taxon>Gemmatimonadales</taxon>
        <taxon>Gemmatimonadaceae</taxon>
        <taxon>Gemmatirosa</taxon>
    </lineage>
</organism>
<evidence type="ECO:0000259" key="2">
    <source>
        <dbReference type="Pfam" id="PF12770"/>
    </source>
</evidence>
<feature type="signal peptide" evidence="1">
    <location>
        <begin position="1"/>
        <end position="25"/>
    </location>
</feature>
<evidence type="ECO:0000313" key="3">
    <source>
        <dbReference type="EMBL" id="AHG93330.1"/>
    </source>
</evidence>
<dbReference type="PANTHER" id="PTHR10098">
    <property type="entry name" value="RAPSYN-RELATED"/>
    <property type="match status" value="1"/>
</dbReference>
<evidence type="ECO:0000313" key="4">
    <source>
        <dbReference type="Proteomes" id="UP000019151"/>
    </source>
</evidence>
<accession>W0RSP3</accession>
<dbReference type="Pfam" id="PF12770">
    <property type="entry name" value="CHAT"/>
    <property type="match status" value="1"/>
</dbReference>
<dbReference type="PATRIC" id="fig|861299.3.peg.5842"/>
<dbReference type="Gene3D" id="1.25.40.10">
    <property type="entry name" value="Tetratricopeptide repeat domain"/>
    <property type="match status" value="3"/>
</dbReference>
<dbReference type="InterPro" id="IPR019734">
    <property type="entry name" value="TPR_rpt"/>
</dbReference>